<dbReference type="InterPro" id="IPR002104">
    <property type="entry name" value="Integrase_catalytic"/>
</dbReference>
<proteinExistence type="inferred from homology"/>
<name>A0A174NR07_BACT4</name>
<dbReference type="Pfam" id="PF00589">
    <property type="entry name" value="Phage_integrase"/>
    <property type="match status" value="1"/>
</dbReference>
<dbReference type="InterPro" id="IPR013762">
    <property type="entry name" value="Integrase-like_cat_sf"/>
</dbReference>
<dbReference type="Proteomes" id="UP000095541">
    <property type="component" value="Unassembled WGS sequence"/>
</dbReference>
<evidence type="ECO:0000313" key="5">
    <source>
        <dbReference type="EMBL" id="CUP51104.1"/>
    </source>
</evidence>
<protein>
    <submittedName>
        <fullName evidence="5">Integrase</fullName>
    </submittedName>
</protein>
<dbReference type="Gene3D" id="1.10.150.130">
    <property type="match status" value="1"/>
</dbReference>
<dbReference type="InterPro" id="IPR035386">
    <property type="entry name" value="Arm-DNA-bind_5"/>
</dbReference>
<gene>
    <name evidence="5" type="primary">xerC_3</name>
    <name evidence="5" type="ORF">ERS852557_00832</name>
</gene>
<dbReference type="PANTHER" id="PTHR30349:SF64">
    <property type="entry name" value="PROPHAGE INTEGRASE INTD-RELATED"/>
    <property type="match status" value="1"/>
</dbReference>
<dbReference type="SUPFAM" id="SSF56349">
    <property type="entry name" value="DNA breaking-rejoining enzymes"/>
    <property type="match status" value="1"/>
</dbReference>
<comment type="similarity">
    <text evidence="1">Belongs to the 'phage' integrase family.</text>
</comment>
<dbReference type="GO" id="GO:0003677">
    <property type="term" value="F:DNA binding"/>
    <property type="evidence" value="ECO:0007669"/>
    <property type="project" value="UniProtKB-KW"/>
</dbReference>
<dbReference type="InterPro" id="IPR010998">
    <property type="entry name" value="Integrase_recombinase_N"/>
</dbReference>
<dbReference type="Pfam" id="PF17293">
    <property type="entry name" value="Arm-DNA-bind_5"/>
    <property type="match status" value="1"/>
</dbReference>
<dbReference type="InterPro" id="IPR025269">
    <property type="entry name" value="SAM-like_dom"/>
</dbReference>
<organism evidence="5 6">
    <name type="scientific">Bacteroides thetaiotaomicron</name>
    <dbReference type="NCBI Taxonomy" id="818"/>
    <lineage>
        <taxon>Bacteria</taxon>
        <taxon>Pseudomonadati</taxon>
        <taxon>Bacteroidota</taxon>
        <taxon>Bacteroidia</taxon>
        <taxon>Bacteroidales</taxon>
        <taxon>Bacteroidaceae</taxon>
        <taxon>Bacteroides</taxon>
    </lineage>
</organism>
<evidence type="ECO:0000313" key="6">
    <source>
        <dbReference type="Proteomes" id="UP000095541"/>
    </source>
</evidence>
<keyword evidence="2" id="KW-0238">DNA-binding</keyword>
<dbReference type="GO" id="GO:0015074">
    <property type="term" value="P:DNA integration"/>
    <property type="evidence" value="ECO:0007669"/>
    <property type="project" value="InterPro"/>
</dbReference>
<dbReference type="RefSeq" id="WP_070102956.1">
    <property type="nucleotide sequence ID" value="NZ_CZBI01000001.1"/>
</dbReference>
<evidence type="ECO:0000256" key="1">
    <source>
        <dbReference type="ARBA" id="ARBA00008857"/>
    </source>
</evidence>
<evidence type="ECO:0000259" key="4">
    <source>
        <dbReference type="PROSITE" id="PS51898"/>
    </source>
</evidence>
<dbReference type="InterPro" id="IPR050090">
    <property type="entry name" value="Tyrosine_recombinase_XerCD"/>
</dbReference>
<dbReference type="PANTHER" id="PTHR30349">
    <property type="entry name" value="PHAGE INTEGRASE-RELATED"/>
    <property type="match status" value="1"/>
</dbReference>
<sequence>MRSTFKYLFYINRNKVKKNGLCPVMGRITLDGEIAQFSTGLETHPDLWDAKTGHSTGRTTYEASVNRELRSLSTSIEKHYASIVEKDGYVTAERVKNAVMNIAQEPTTLLKELDEATEEIRKSIGINHTIATYRSYVNAHLNLSRFIRDKYGKSDMSFSSLEYSFIEDYDMYLKIDHKMATGSVVQHIIFLRKLIKRAMNKGIISRNPFFGYVPDQPKTSRKWLSCEEIEKVMTTTIEHPSVAFVRDMFVFGCWTGLSYTDIKNLQDINIVTDSEGNQWIDIKRQKTGSRSLIPLLDIPKEIIKKYKGTGEKGKVFKMLCMNVVCQYTKRIGKLCGLAQKLTFHQSRHSFGTSICLTQGVPIETLSQMMGHRNIKTTQIYAEITGAKIEEDMQRLSQKIEDTHLYKLIH</sequence>
<dbReference type="AlphaFoldDB" id="A0A174NR07"/>
<keyword evidence="3" id="KW-0233">DNA recombination</keyword>
<dbReference type="GO" id="GO:0006310">
    <property type="term" value="P:DNA recombination"/>
    <property type="evidence" value="ECO:0007669"/>
    <property type="project" value="UniProtKB-KW"/>
</dbReference>
<accession>A0A174NR07</accession>
<evidence type="ECO:0000256" key="3">
    <source>
        <dbReference type="ARBA" id="ARBA00023172"/>
    </source>
</evidence>
<dbReference type="Pfam" id="PF13102">
    <property type="entry name" value="Phage_int_SAM_5"/>
    <property type="match status" value="1"/>
</dbReference>
<evidence type="ECO:0000256" key="2">
    <source>
        <dbReference type="ARBA" id="ARBA00023125"/>
    </source>
</evidence>
<dbReference type="InterPro" id="IPR011010">
    <property type="entry name" value="DNA_brk_join_enz"/>
</dbReference>
<dbReference type="Gene3D" id="1.10.443.10">
    <property type="entry name" value="Intergrase catalytic core"/>
    <property type="match status" value="1"/>
</dbReference>
<reference evidence="5 6" key="1">
    <citation type="submission" date="2015-09" db="EMBL/GenBank/DDBJ databases">
        <authorList>
            <consortium name="Pathogen Informatics"/>
        </authorList>
    </citation>
    <scope>NUCLEOTIDE SEQUENCE [LARGE SCALE GENOMIC DNA]</scope>
    <source>
        <strain evidence="5 6">2789STDY5834945</strain>
    </source>
</reference>
<dbReference type="PROSITE" id="PS51898">
    <property type="entry name" value="TYR_RECOMBINASE"/>
    <property type="match status" value="1"/>
</dbReference>
<dbReference type="EMBL" id="CZBI01000001">
    <property type="protein sequence ID" value="CUP51104.1"/>
    <property type="molecule type" value="Genomic_DNA"/>
</dbReference>
<feature type="domain" description="Tyr recombinase" evidence="4">
    <location>
        <begin position="219"/>
        <end position="393"/>
    </location>
</feature>
<dbReference type="CDD" id="cd01185">
    <property type="entry name" value="INTN1_C_like"/>
    <property type="match status" value="1"/>
</dbReference>